<evidence type="ECO:0000256" key="2">
    <source>
        <dbReference type="ARBA" id="ARBA00009592"/>
    </source>
</evidence>
<evidence type="ECO:0000313" key="13">
    <source>
        <dbReference type="RefSeq" id="XP_060672740.1"/>
    </source>
</evidence>
<reference evidence="13" key="1">
    <citation type="submission" date="2025-08" db="UniProtKB">
        <authorList>
            <consortium name="RefSeq"/>
        </authorList>
    </citation>
    <scope>IDENTIFICATION</scope>
    <source>
        <tissue evidence="13">Seedling</tissue>
    </source>
</reference>
<keyword evidence="12" id="KW-1185">Reference proteome</keyword>
<evidence type="ECO:0000313" key="12">
    <source>
        <dbReference type="Proteomes" id="UP001652623"/>
    </source>
</evidence>
<feature type="region of interest" description="Disordered" evidence="11">
    <location>
        <begin position="12"/>
        <end position="37"/>
    </location>
</feature>
<keyword evidence="5" id="KW-0812">Transmembrane</keyword>
<dbReference type="Pfam" id="PF00560">
    <property type="entry name" value="LRR_1"/>
    <property type="match status" value="2"/>
</dbReference>
<keyword evidence="6" id="KW-0677">Repeat</keyword>
<comment type="subcellular location">
    <subcellularLocation>
        <location evidence="1">Cell membrane</location>
        <topology evidence="1">Single-pass type I membrane protein</topology>
    </subcellularLocation>
</comment>
<keyword evidence="7" id="KW-1133">Transmembrane helix</keyword>
<evidence type="ECO:0000256" key="8">
    <source>
        <dbReference type="ARBA" id="ARBA00023136"/>
    </source>
</evidence>
<gene>
    <name evidence="13" type="primary">LOC132803546</name>
</gene>
<dbReference type="GeneID" id="132803546"/>
<evidence type="ECO:0000256" key="11">
    <source>
        <dbReference type="SAM" id="MobiDB-lite"/>
    </source>
</evidence>
<organism evidence="12 13">
    <name type="scientific">Ziziphus jujuba</name>
    <name type="common">Chinese jujube</name>
    <name type="synonym">Ziziphus sativa</name>
    <dbReference type="NCBI Taxonomy" id="326968"/>
    <lineage>
        <taxon>Eukaryota</taxon>
        <taxon>Viridiplantae</taxon>
        <taxon>Streptophyta</taxon>
        <taxon>Embryophyta</taxon>
        <taxon>Tracheophyta</taxon>
        <taxon>Spermatophyta</taxon>
        <taxon>Magnoliopsida</taxon>
        <taxon>eudicotyledons</taxon>
        <taxon>Gunneridae</taxon>
        <taxon>Pentapetalae</taxon>
        <taxon>rosids</taxon>
        <taxon>fabids</taxon>
        <taxon>Rosales</taxon>
        <taxon>Rhamnaceae</taxon>
        <taxon>Paliureae</taxon>
        <taxon>Ziziphus</taxon>
    </lineage>
</organism>
<keyword evidence="3" id="KW-1003">Cell membrane</keyword>
<dbReference type="InterPro" id="IPR001611">
    <property type="entry name" value="Leu-rich_rpt"/>
</dbReference>
<keyword evidence="9" id="KW-0675">Receptor</keyword>
<keyword evidence="10" id="KW-0325">Glycoprotein</keyword>
<proteinExistence type="inferred from homology"/>
<evidence type="ECO:0000256" key="5">
    <source>
        <dbReference type="ARBA" id="ARBA00022692"/>
    </source>
</evidence>
<dbReference type="InterPro" id="IPR032675">
    <property type="entry name" value="LRR_dom_sf"/>
</dbReference>
<dbReference type="Proteomes" id="UP001652623">
    <property type="component" value="Chromosome 4"/>
</dbReference>
<evidence type="ECO:0000256" key="6">
    <source>
        <dbReference type="ARBA" id="ARBA00022737"/>
    </source>
</evidence>
<sequence length="533" mass="59300">MTDICINDQKRNEGREGNQREEKVISNHDQDSEQISSNKLEGQIPSSFYQLKNLETLSLSRNLLSVLFNPHSKLQSIYLYNNKLKGFLPIPPPSILEYDVSNNALEERNCFGGPIPDIWTNGCHIRAMMLSDNLFEGELPRSLANCTWLDTLDVGNNQIKDTFPFWMATLPDLNVLVLQFNKFSGVIKDPDHQNKTAIFPKLHIVDLSHNSFSGPLPHGYIQIWDAMKVFVEDDSNYYVKITITNKGTAREYWEIQNSLNLLDLSNNRSHPIIFGELSKLEVLDLAHNKLSGEIPQQLTQLNFLGTFNVAQNNLVGPIPHGKQFDTFLNSSYEGNAGLCGKPLSKECGNLKDSPPPSSIVEEEEEKGPALEFGWKPVVIQYICGLVIGIAEKFPHILQSLIFSVAHNNLRGNYIPYGKQFGTFPNSSFEGNIGLCGNPLSNKYGNMKENLLADIPTSTDEAAGCDSSDAFSHTKLTSEKTEGHNTSNDCCSWNGMVCNEDTGHVVGPDVNSGYLYGHINSNTSLFQPFSSSKA</sequence>
<evidence type="ECO:0000256" key="4">
    <source>
        <dbReference type="ARBA" id="ARBA00022614"/>
    </source>
</evidence>
<name>A0ABM4A7N0_ZIZJJ</name>
<keyword evidence="8" id="KW-0472">Membrane</keyword>
<dbReference type="PANTHER" id="PTHR27004:SF456">
    <property type="entry name" value="LEUCINE-RICH REPEAT-CONTAINING N-TERMINAL PLANT-TYPE DOMAIN-CONTAINING PROTEIN"/>
    <property type="match status" value="1"/>
</dbReference>
<dbReference type="SUPFAM" id="SSF52058">
    <property type="entry name" value="L domain-like"/>
    <property type="match status" value="2"/>
</dbReference>
<keyword evidence="4" id="KW-0433">Leucine-rich repeat</keyword>
<evidence type="ECO:0000256" key="3">
    <source>
        <dbReference type="ARBA" id="ARBA00022475"/>
    </source>
</evidence>
<evidence type="ECO:0000256" key="10">
    <source>
        <dbReference type="ARBA" id="ARBA00023180"/>
    </source>
</evidence>
<dbReference type="PANTHER" id="PTHR27004">
    <property type="entry name" value="RECEPTOR-LIKE PROTEIN 12 ISOFORM X1"/>
    <property type="match status" value="1"/>
</dbReference>
<evidence type="ECO:0000256" key="7">
    <source>
        <dbReference type="ARBA" id="ARBA00022989"/>
    </source>
</evidence>
<protein>
    <submittedName>
        <fullName evidence="13">Receptor-like protein Cf-9 homolog</fullName>
    </submittedName>
</protein>
<evidence type="ECO:0000256" key="1">
    <source>
        <dbReference type="ARBA" id="ARBA00004251"/>
    </source>
</evidence>
<dbReference type="RefSeq" id="XP_060672740.1">
    <property type="nucleotide sequence ID" value="XM_060816757.1"/>
</dbReference>
<accession>A0ABM4A7N0</accession>
<comment type="similarity">
    <text evidence="2">Belongs to the RLP family.</text>
</comment>
<feature type="compositionally biased region" description="Basic and acidic residues" evidence="11">
    <location>
        <begin position="12"/>
        <end position="31"/>
    </location>
</feature>
<evidence type="ECO:0000256" key="9">
    <source>
        <dbReference type="ARBA" id="ARBA00023170"/>
    </source>
</evidence>
<dbReference type="Gene3D" id="3.80.10.10">
    <property type="entry name" value="Ribonuclease Inhibitor"/>
    <property type="match status" value="3"/>
</dbReference>